<reference evidence="1 2" key="1">
    <citation type="submission" date="2005-07" db="EMBL/GenBank/DDBJ databases">
        <authorList>
            <person name="Mural R.J."/>
            <person name="Li P.W."/>
            <person name="Adams M.D."/>
            <person name="Amanatides P.G."/>
            <person name="Baden-Tillson H."/>
            <person name="Barnstead M."/>
            <person name="Chin S.H."/>
            <person name="Dew I."/>
            <person name="Evans C.A."/>
            <person name="Ferriera S."/>
            <person name="Flanigan M."/>
            <person name="Fosler C."/>
            <person name="Glodek A."/>
            <person name="Gu Z."/>
            <person name="Holt R.A."/>
            <person name="Jennings D."/>
            <person name="Kraft C.L."/>
            <person name="Lu F."/>
            <person name="Nguyen T."/>
            <person name="Nusskern D.R."/>
            <person name="Pfannkoch C.M."/>
            <person name="Sitter C."/>
            <person name="Sutton G.G."/>
            <person name="Venter J.C."/>
            <person name="Wang Z."/>
            <person name="Woodage T."/>
            <person name="Zheng X.H."/>
            <person name="Zhong F."/>
        </authorList>
    </citation>
    <scope>NUCLEOTIDE SEQUENCE [LARGE SCALE GENOMIC DNA]</scope>
    <source>
        <strain>BN</strain>
        <strain evidence="2">Sprague-Dawley</strain>
    </source>
</reference>
<sequence length="36" mass="3966">MGPSWLPGFSLTFTRCCTIPVSRALPSPHHGLQLEK</sequence>
<proteinExistence type="predicted"/>
<gene>
    <name evidence="1" type="ORF">rCG_34234</name>
</gene>
<dbReference type="EMBL" id="CH473948">
    <property type="protein sequence ID" value="EDM06159.1"/>
    <property type="molecule type" value="Genomic_DNA"/>
</dbReference>
<dbReference type="Proteomes" id="UP000234681">
    <property type="component" value="Chromosome 10"/>
</dbReference>
<protein>
    <submittedName>
        <fullName evidence="1">RCG34234</fullName>
    </submittedName>
</protein>
<accession>A6HJF4</accession>
<evidence type="ECO:0000313" key="2">
    <source>
        <dbReference type="Proteomes" id="UP000234681"/>
    </source>
</evidence>
<organism evidence="1 2">
    <name type="scientific">Rattus norvegicus</name>
    <name type="common">Rat</name>
    <dbReference type="NCBI Taxonomy" id="10116"/>
    <lineage>
        <taxon>Eukaryota</taxon>
        <taxon>Metazoa</taxon>
        <taxon>Chordata</taxon>
        <taxon>Craniata</taxon>
        <taxon>Vertebrata</taxon>
        <taxon>Euteleostomi</taxon>
        <taxon>Mammalia</taxon>
        <taxon>Eutheria</taxon>
        <taxon>Euarchontoglires</taxon>
        <taxon>Glires</taxon>
        <taxon>Rodentia</taxon>
        <taxon>Myomorpha</taxon>
        <taxon>Muroidea</taxon>
        <taxon>Muridae</taxon>
        <taxon>Murinae</taxon>
        <taxon>Rattus</taxon>
    </lineage>
</organism>
<name>A6HJF4_RAT</name>
<evidence type="ECO:0000313" key="1">
    <source>
        <dbReference type="EMBL" id="EDM06159.1"/>
    </source>
</evidence>
<dbReference type="AlphaFoldDB" id="A6HJF4"/>